<dbReference type="AlphaFoldDB" id="A0A7C4EY03"/>
<dbReference type="Pfam" id="PF25137">
    <property type="entry name" value="ADH_Fe_C"/>
    <property type="match status" value="1"/>
</dbReference>
<comment type="similarity">
    <text evidence="2">Belongs to the iron-containing alcohol dehydrogenase family.</text>
</comment>
<evidence type="ECO:0000259" key="5">
    <source>
        <dbReference type="Pfam" id="PF00465"/>
    </source>
</evidence>
<proteinExistence type="inferred from homology"/>
<dbReference type="InterPro" id="IPR056798">
    <property type="entry name" value="ADH_Fe_C"/>
</dbReference>
<dbReference type="PANTHER" id="PTHR11496">
    <property type="entry name" value="ALCOHOL DEHYDROGENASE"/>
    <property type="match status" value="1"/>
</dbReference>
<evidence type="ECO:0000259" key="6">
    <source>
        <dbReference type="Pfam" id="PF25137"/>
    </source>
</evidence>
<dbReference type="Gene3D" id="1.20.1090.10">
    <property type="entry name" value="Dehydroquinate synthase-like - alpha domain"/>
    <property type="match status" value="1"/>
</dbReference>
<dbReference type="Gene3D" id="3.40.50.1970">
    <property type="match status" value="1"/>
</dbReference>
<dbReference type="InterPro" id="IPR039697">
    <property type="entry name" value="Alcohol_dehydrogenase_Fe"/>
</dbReference>
<keyword evidence="3" id="KW-0560">Oxidoreductase</keyword>
<sequence length="385" mass="41014">MTNVRFFQTTPRIVMGPGSLGQAPSEIKRMDARRVAIVTDPGLVATGIVSRLEDLLKAEGVSVSRFDSVESDPRYQIAVQAGEFAKSCGAEAIVGIGGGSALDIAKTASALVTNDGHVESYFGIDLLKHPGLPLMLIPTTAGTGSEVTPIAILSDEGEKLKKGIVSPYLFPRVAILDPELTRGLPPHITAATGMDALIHAVEAFTSKNATGMTDMLAVEAMTLIHENIRKAFSDGENIDARSRMLEGSMLAGMAFANAGVTAVHAFAYPIGAEFHIPHGVANSIMLVPVMEFNMLANFAKFAVIAEVFGAPLDGLSEREAAYEAIEALRDLSDDLRLPTRLSEFGVKESDIPSLAQGVMKVTRLLANNPRQLTLADAENIYRQVL</sequence>
<evidence type="ECO:0000256" key="4">
    <source>
        <dbReference type="ARBA" id="ARBA00023027"/>
    </source>
</evidence>
<dbReference type="GO" id="GO:0046872">
    <property type="term" value="F:metal ion binding"/>
    <property type="evidence" value="ECO:0007669"/>
    <property type="project" value="InterPro"/>
</dbReference>
<comment type="caution">
    <text evidence="7">The sequence shown here is derived from an EMBL/GenBank/DDBJ whole genome shotgun (WGS) entry which is preliminary data.</text>
</comment>
<evidence type="ECO:0000256" key="1">
    <source>
        <dbReference type="ARBA" id="ARBA00001962"/>
    </source>
</evidence>
<accession>A0A7C4EY03</accession>
<dbReference type="SUPFAM" id="SSF56796">
    <property type="entry name" value="Dehydroquinate synthase-like"/>
    <property type="match status" value="1"/>
</dbReference>
<evidence type="ECO:0000313" key="7">
    <source>
        <dbReference type="EMBL" id="HGH61856.1"/>
    </source>
</evidence>
<organism evidence="7">
    <name type="scientific">Desulfomonile tiedjei</name>
    <dbReference type="NCBI Taxonomy" id="2358"/>
    <lineage>
        <taxon>Bacteria</taxon>
        <taxon>Pseudomonadati</taxon>
        <taxon>Thermodesulfobacteriota</taxon>
        <taxon>Desulfomonilia</taxon>
        <taxon>Desulfomonilales</taxon>
        <taxon>Desulfomonilaceae</taxon>
        <taxon>Desulfomonile</taxon>
    </lineage>
</organism>
<feature type="domain" description="Alcohol dehydrogenase iron-type/glycerol dehydrogenase GldA" evidence="5">
    <location>
        <begin position="11"/>
        <end position="178"/>
    </location>
</feature>
<dbReference type="GO" id="GO:0004022">
    <property type="term" value="F:alcohol dehydrogenase (NAD+) activity"/>
    <property type="evidence" value="ECO:0007669"/>
    <property type="project" value="TreeGrafter"/>
</dbReference>
<feature type="domain" description="Fe-containing alcohol dehydrogenase-like C-terminal" evidence="6">
    <location>
        <begin position="189"/>
        <end position="384"/>
    </location>
</feature>
<reference evidence="7" key="1">
    <citation type="journal article" date="2020" name="mSystems">
        <title>Genome- and Community-Level Interaction Insights into Carbon Utilization and Element Cycling Functions of Hydrothermarchaeota in Hydrothermal Sediment.</title>
        <authorList>
            <person name="Zhou Z."/>
            <person name="Liu Y."/>
            <person name="Xu W."/>
            <person name="Pan J."/>
            <person name="Luo Z.H."/>
            <person name="Li M."/>
        </authorList>
    </citation>
    <scope>NUCLEOTIDE SEQUENCE [LARGE SCALE GENOMIC DNA]</scope>
    <source>
        <strain evidence="7">SpSt-769</strain>
    </source>
</reference>
<dbReference type="EMBL" id="DTGT01000363">
    <property type="protein sequence ID" value="HGH61856.1"/>
    <property type="molecule type" value="Genomic_DNA"/>
</dbReference>
<dbReference type="PANTHER" id="PTHR11496:SF102">
    <property type="entry name" value="ALCOHOL DEHYDROGENASE 4"/>
    <property type="match status" value="1"/>
</dbReference>
<dbReference type="InterPro" id="IPR001670">
    <property type="entry name" value="ADH_Fe/GldA"/>
</dbReference>
<evidence type="ECO:0000256" key="2">
    <source>
        <dbReference type="ARBA" id="ARBA00007358"/>
    </source>
</evidence>
<dbReference type="FunFam" id="1.20.1090.10:FF:000001">
    <property type="entry name" value="Aldehyde-alcohol dehydrogenase"/>
    <property type="match status" value="1"/>
</dbReference>
<dbReference type="PROSITE" id="PS00913">
    <property type="entry name" value="ADH_IRON_1"/>
    <property type="match status" value="1"/>
</dbReference>
<dbReference type="CDD" id="cd08551">
    <property type="entry name" value="Fe-ADH"/>
    <property type="match status" value="1"/>
</dbReference>
<dbReference type="InterPro" id="IPR018211">
    <property type="entry name" value="ADH_Fe_CS"/>
</dbReference>
<name>A0A7C4EY03_9BACT</name>
<keyword evidence="4" id="KW-0520">NAD</keyword>
<dbReference type="Pfam" id="PF00465">
    <property type="entry name" value="Fe-ADH"/>
    <property type="match status" value="1"/>
</dbReference>
<protein>
    <submittedName>
        <fullName evidence="7">Iron-containing alcohol dehydrogenase</fullName>
    </submittedName>
</protein>
<comment type="cofactor">
    <cofactor evidence="1">
        <name>Fe cation</name>
        <dbReference type="ChEBI" id="CHEBI:24875"/>
    </cofactor>
</comment>
<evidence type="ECO:0000256" key="3">
    <source>
        <dbReference type="ARBA" id="ARBA00023002"/>
    </source>
</evidence>
<dbReference type="FunFam" id="3.40.50.1970:FF:000003">
    <property type="entry name" value="Alcohol dehydrogenase, iron-containing"/>
    <property type="match status" value="1"/>
</dbReference>
<gene>
    <name evidence="7" type="ORF">ENV54_11230</name>
</gene>